<protein>
    <recommendedName>
        <fullName evidence="2">DUF4124 domain-containing protein</fullName>
    </recommendedName>
</protein>
<organism evidence="3 4">
    <name type="scientific">Acidovorax lacteus</name>
    <dbReference type="NCBI Taxonomy" id="1924988"/>
    <lineage>
        <taxon>Bacteria</taxon>
        <taxon>Pseudomonadati</taxon>
        <taxon>Pseudomonadota</taxon>
        <taxon>Betaproteobacteria</taxon>
        <taxon>Burkholderiales</taxon>
        <taxon>Comamonadaceae</taxon>
        <taxon>Acidovorax</taxon>
    </lineage>
</organism>
<dbReference type="Proteomes" id="UP001501788">
    <property type="component" value="Unassembled WGS sequence"/>
</dbReference>
<evidence type="ECO:0000313" key="3">
    <source>
        <dbReference type="EMBL" id="GAA4422591.1"/>
    </source>
</evidence>
<dbReference type="EMBL" id="BAABEX010000008">
    <property type="protein sequence ID" value="GAA4422591.1"/>
    <property type="molecule type" value="Genomic_DNA"/>
</dbReference>
<feature type="region of interest" description="Disordered" evidence="1">
    <location>
        <begin position="51"/>
        <end position="135"/>
    </location>
</feature>
<proteinExistence type="predicted"/>
<comment type="caution">
    <text evidence="3">The sequence shown here is derived from an EMBL/GenBank/DDBJ whole genome shotgun (WGS) entry which is preliminary data.</text>
</comment>
<reference evidence="4" key="1">
    <citation type="journal article" date="2019" name="Int. J. Syst. Evol. Microbiol.">
        <title>The Global Catalogue of Microorganisms (GCM) 10K type strain sequencing project: providing services to taxonomists for standard genome sequencing and annotation.</title>
        <authorList>
            <consortium name="The Broad Institute Genomics Platform"/>
            <consortium name="The Broad Institute Genome Sequencing Center for Infectious Disease"/>
            <person name="Wu L."/>
            <person name="Ma J."/>
        </authorList>
    </citation>
    <scope>NUCLEOTIDE SEQUENCE [LARGE SCALE GENOMIC DNA]</scope>
    <source>
        <strain evidence="4">JCM 31890</strain>
    </source>
</reference>
<dbReference type="InterPro" id="IPR025392">
    <property type="entry name" value="DUF4124"/>
</dbReference>
<feature type="compositionally biased region" description="Polar residues" evidence="1">
    <location>
        <begin position="51"/>
        <end position="61"/>
    </location>
</feature>
<evidence type="ECO:0000259" key="2">
    <source>
        <dbReference type="Pfam" id="PF13511"/>
    </source>
</evidence>
<name>A0ABP8L4E2_9BURK</name>
<evidence type="ECO:0000313" key="4">
    <source>
        <dbReference type="Proteomes" id="UP001501788"/>
    </source>
</evidence>
<evidence type="ECO:0000256" key="1">
    <source>
        <dbReference type="SAM" id="MobiDB-lite"/>
    </source>
</evidence>
<gene>
    <name evidence="3" type="ORF">GCM10023090_13840</name>
</gene>
<feature type="domain" description="DUF4124" evidence="2">
    <location>
        <begin position="32"/>
        <end position="81"/>
    </location>
</feature>
<feature type="compositionally biased region" description="Basic and acidic residues" evidence="1">
    <location>
        <begin position="77"/>
        <end position="95"/>
    </location>
</feature>
<sequence>MNTSRRAARRLTALPGPGAWLLGLALLAGQWPTVVSAQVLRCTDPRTGQVTYTDGTCTGGSRAQEVQPRQSAEEIAEERRRAAEALERKQQRAQDEAAAAEARARQEAERQRLDAARAAARTPTPADYARSPECAKSRRELDIVAQGLSRTDEEHRLRLEAAQRQVDLDCLGPQGYAEVEKARAAQPRVVVVPPTVQPAPVFPQPFPTTPGVGQPAQRYLTQCGDFSCTDNFGQKYPRVGPGRFQGPGGVCRSAGGQAPC</sequence>
<accession>A0ABP8L4E2</accession>
<keyword evidence="4" id="KW-1185">Reference proteome</keyword>
<feature type="compositionally biased region" description="Basic and acidic residues" evidence="1">
    <location>
        <begin position="102"/>
        <end position="115"/>
    </location>
</feature>
<dbReference type="Pfam" id="PF13511">
    <property type="entry name" value="DUF4124"/>
    <property type="match status" value="1"/>
</dbReference>